<organism evidence="4 5">
    <name type="scientific">Anoxybacter fermentans</name>
    <dbReference type="NCBI Taxonomy" id="1323375"/>
    <lineage>
        <taxon>Bacteria</taxon>
        <taxon>Bacillati</taxon>
        <taxon>Bacillota</taxon>
        <taxon>Clostridia</taxon>
        <taxon>Halanaerobiales</taxon>
        <taxon>Anoxybacter</taxon>
    </lineage>
</organism>
<reference evidence="4 5" key="1">
    <citation type="submission" date="2016-07" db="EMBL/GenBank/DDBJ databases">
        <title>Genome and transcriptome analysis of iron-reducing fermentative bacteria Anoxybacter fermentans.</title>
        <authorList>
            <person name="Zeng X."/>
            <person name="Shao Z."/>
        </authorList>
    </citation>
    <scope>NUCLEOTIDE SEQUENCE [LARGE SCALE GENOMIC DNA]</scope>
    <source>
        <strain evidence="4 5">DY22613</strain>
    </source>
</reference>
<dbReference type="Pfam" id="PF18998">
    <property type="entry name" value="Flg_new_2"/>
    <property type="match status" value="2"/>
</dbReference>
<gene>
    <name evidence="4" type="ORF">BBF96_05590</name>
</gene>
<dbReference type="SUPFAM" id="SSF52058">
    <property type="entry name" value="L domain-like"/>
    <property type="match status" value="1"/>
</dbReference>
<dbReference type="PANTHER" id="PTHR46652:SF3">
    <property type="entry name" value="LEUCINE-RICH REPEAT-CONTAINING PROTEIN 9"/>
    <property type="match status" value="1"/>
</dbReference>
<dbReference type="PROSITE" id="PS51450">
    <property type="entry name" value="LRR"/>
    <property type="match status" value="11"/>
</dbReference>
<evidence type="ECO:0000313" key="4">
    <source>
        <dbReference type="EMBL" id="AZR72908.1"/>
    </source>
</evidence>
<evidence type="ECO:0000259" key="3">
    <source>
        <dbReference type="Pfam" id="PF18998"/>
    </source>
</evidence>
<evidence type="ECO:0000313" key="5">
    <source>
        <dbReference type="Proteomes" id="UP000267250"/>
    </source>
</evidence>
<dbReference type="InterPro" id="IPR050836">
    <property type="entry name" value="SDS22/Internalin_LRR"/>
</dbReference>
<dbReference type="Proteomes" id="UP000267250">
    <property type="component" value="Chromosome"/>
</dbReference>
<dbReference type="SMART" id="SM00369">
    <property type="entry name" value="LRR_TYP"/>
    <property type="match status" value="9"/>
</dbReference>
<dbReference type="InterPro" id="IPR001611">
    <property type="entry name" value="Leu-rich_rpt"/>
</dbReference>
<dbReference type="PRINTS" id="PR00019">
    <property type="entry name" value="LEURICHRPT"/>
</dbReference>
<dbReference type="Gene3D" id="3.80.10.10">
    <property type="entry name" value="Ribonuclease Inhibitor"/>
    <property type="match status" value="2"/>
</dbReference>
<evidence type="ECO:0000256" key="1">
    <source>
        <dbReference type="ARBA" id="ARBA00022614"/>
    </source>
</evidence>
<keyword evidence="5" id="KW-1185">Reference proteome</keyword>
<dbReference type="InterPro" id="IPR032675">
    <property type="entry name" value="LRR_dom_sf"/>
</dbReference>
<evidence type="ECO:0000256" key="2">
    <source>
        <dbReference type="ARBA" id="ARBA00022737"/>
    </source>
</evidence>
<dbReference type="Pfam" id="PF13516">
    <property type="entry name" value="LRR_6"/>
    <property type="match status" value="1"/>
</dbReference>
<protein>
    <recommendedName>
        <fullName evidence="3">Bacterial repeat domain-containing protein</fullName>
    </recommendedName>
</protein>
<dbReference type="SMART" id="SM00365">
    <property type="entry name" value="LRR_SD22"/>
    <property type="match status" value="11"/>
</dbReference>
<dbReference type="PANTHER" id="PTHR46652">
    <property type="entry name" value="LEUCINE-RICH REPEAT AND IQ DOMAIN-CONTAINING PROTEIN 1-RELATED"/>
    <property type="match status" value="1"/>
</dbReference>
<feature type="domain" description="Bacterial repeat" evidence="3">
    <location>
        <begin position="36"/>
        <end position="104"/>
    </location>
</feature>
<name>A0A3S9SXC8_9FIRM</name>
<dbReference type="InterPro" id="IPR025875">
    <property type="entry name" value="Leu-rich_rpt_4"/>
</dbReference>
<dbReference type="PROSITE" id="PS51257">
    <property type="entry name" value="PROKAR_LIPOPROTEIN"/>
    <property type="match status" value="1"/>
</dbReference>
<dbReference type="InterPro" id="IPR044060">
    <property type="entry name" value="Bacterial_rp_domain"/>
</dbReference>
<proteinExistence type="predicted"/>
<dbReference type="OrthoDB" id="2339349at2"/>
<dbReference type="AlphaFoldDB" id="A0A3S9SXC8"/>
<dbReference type="InterPro" id="IPR003591">
    <property type="entry name" value="Leu-rich_rpt_typical-subtyp"/>
</dbReference>
<dbReference type="EMBL" id="CP016379">
    <property type="protein sequence ID" value="AZR72908.1"/>
    <property type="molecule type" value="Genomic_DNA"/>
</dbReference>
<feature type="domain" description="Bacterial repeat" evidence="3">
    <location>
        <begin position="114"/>
        <end position="179"/>
    </location>
</feature>
<keyword evidence="2" id="KW-0677">Repeat</keyword>
<dbReference type="KEGG" id="aft:BBF96_05590"/>
<dbReference type="RefSeq" id="WP_127016244.1">
    <property type="nucleotide sequence ID" value="NZ_CP016379.1"/>
</dbReference>
<dbReference type="Pfam" id="PF12799">
    <property type="entry name" value="LRR_4"/>
    <property type="match status" value="5"/>
</dbReference>
<accession>A0A3S9SXC8</accession>
<keyword evidence="1" id="KW-0433">Leucine-rich repeat</keyword>
<sequence length="521" mass="57764">MNKKKVIGIVLFFIMVGILAGCSSTNEFNELMRFFKVNIAAEGKGKVTKNPDQSLYEKGTKVTLNAIPEEGWKFKSWKGDITGSTNPVNITVDKNNNVIAVFEIDEDATFILNIDTIGEGTVTVDPEGENYKIGTKVTLTAQPADNWIFDRWDGDVTEKEKNPTTIYMDGNKEVKAIFVEEIAITGIKFADPNLERAVRDAINKPTGPIMPEDVKDLYSLDASYISIDSLEGIEYLTSLTWLDLSDNNISDISYLAELSNLVYLDLRSNSISNISPLANLINLEQLDLSNNLISDITSLKLKNLTELNLAGNLITDISVLSGLTALNKLTLSDNQINDIRDLSDLTNLIELDLSGNQIDDISVFEYFNLKNMEKLDLSENKLSNIDGLVWLGDGNLKEIDLSGNQIGDINVLHVLTQLEKINLSYNQIRDIGVLGELTNIRELDLSHNVIEVIDGLSNLNKLENLYLESNQIIDIYVLLDLSSLQIVNIMDNPNLDLSQGSPASQVIDTLRQRGVKVLCDG</sequence>